<dbReference type="AlphaFoldDB" id="A0A0S2W4N8"/>
<evidence type="ECO:0000313" key="2">
    <source>
        <dbReference type="Proteomes" id="UP000064844"/>
    </source>
</evidence>
<keyword evidence="2" id="KW-1185">Reference proteome</keyword>
<name>A0A0S2W4N8_9FIRM</name>
<dbReference type="STRING" id="1297617.IB211_01949c"/>
<protein>
    <submittedName>
        <fullName evidence="1">Uncharacterized protein</fullName>
    </submittedName>
</protein>
<gene>
    <name evidence="1" type="ORF">IB211_01949c</name>
</gene>
<dbReference type="GO" id="GO:0006352">
    <property type="term" value="P:DNA-templated transcription initiation"/>
    <property type="evidence" value="ECO:0007669"/>
    <property type="project" value="InterPro"/>
</dbReference>
<dbReference type="InterPro" id="IPR013325">
    <property type="entry name" value="RNA_pol_sigma_r2"/>
</dbReference>
<organism evidence="1 2">
    <name type="scientific">Intestinimonas butyriciproducens</name>
    <dbReference type="NCBI Taxonomy" id="1297617"/>
    <lineage>
        <taxon>Bacteria</taxon>
        <taxon>Bacillati</taxon>
        <taxon>Bacillota</taxon>
        <taxon>Clostridia</taxon>
        <taxon>Eubacteriales</taxon>
        <taxon>Intestinimonas</taxon>
    </lineage>
</organism>
<sequence length="119" mass="14003">MKNNYSLAERNRIVEEYLPYVEWVIRKNRALMKAAKLEYDDVYQQLSLRLVKAVCTYDPDKGELGAHIWAQLHFELMNCKRPLRTCGMTGLPKDYRRGNIVSFESIREDSELYEQLIAA</sequence>
<evidence type="ECO:0000313" key="1">
    <source>
        <dbReference type="EMBL" id="ALP94340.1"/>
    </source>
</evidence>
<dbReference type="SUPFAM" id="SSF88946">
    <property type="entry name" value="Sigma2 domain of RNA polymerase sigma factors"/>
    <property type="match status" value="1"/>
</dbReference>
<proteinExistence type="predicted"/>
<accession>A0A0S2W4N8</accession>
<dbReference type="EMBL" id="CP011307">
    <property type="protein sequence ID" value="ALP94340.1"/>
    <property type="molecule type" value="Genomic_DNA"/>
</dbReference>
<dbReference type="GO" id="GO:0003700">
    <property type="term" value="F:DNA-binding transcription factor activity"/>
    <property type="evidence" value="ECO:0007669"/>
    <property type="project" value="InterPro"/>
</dbReference>
<dbReference type="Gene3D" id="1.10.1740.10">
    <property type="match status" value="1"/>
</dbReference>
<reference evidence="2" key="2">
    <citation type="submission" date="2015-04" db="EMBL/GenBank/DDBJ databases">
        <title>A butyrogenic pathway from the amino acid lysine in a human gut commensal.</title>
        <authorList>
            <person name="de Vos W.M."/>
            <person name="Bui N.T.P."/>
            <person name="Plugge C.M."/>
            <person name="Ritari J."/>
        </authorList>
    </citation>
    <scope>NUCLEOTIDE SEQUENCE [LARGE SCALE GENOMIC DNA]</scope>
    <source>
        <strain evidence="2">AF211</strain>
    </source>
</reference>
<dbReference type="Proteomes" id="UP000064844">
    <property type="component" value="Chromosome"/>
</dbReference>
<reference evidence="1 2" key="1">
    <citation type="journal article" date="2015" name="Nat. Commun.">
        <title>Production of butyrate from lysine and the Amadori product fructoselysine by a human gut commensal.</title>
        <authorList>
            <person name="Bui T.P."/>
            <person name="Ritari J."/>
            <person name="Boeren S."/>
            <person name="de Waard P."/>
            <person name="Plugge C.M."/>
            <person name="de Vos W.M."/>
        </authorList>
    </citation>
    <scope>NUCLEOTIDE SEQUENCE [LARGE SCALE GENOMIC DNA]</scope>
    <source>
        <strain evidence="1 2">AF211</strain>
    </source>
</reference>
<dbReference type="RefSeq" id="WP_058117905.1">
    <property type="nucleotide sequence ID" value="NZ_CP011307.1"/>
</dbReference>
<dbReference type="KEGG" id="ibu:IB211_01949c"/>